<dbReference type="EMBL" id="BJWL01000358">
    <property type="protein sequence ID" value="GFS40720.1"/>
    <property type="molecule type" value="Genomic_DNA"/>
</dbReference>
<dbReference type="Proteomes" id="UP000585474">
    <property type="component" value="Unassembled WGS sequence"/>
</dbReference>
<reference evidence="2" key="1">
    <citation type="submission" date="2019-07" db="EMBL/GenBank/DDBJ databases">
        <title>De Novo Assembly of kiwifruit Actinidia rufa.</title>
        <authorList>
            <person name="Sugita-Konishi S."/>
            <person name="Sato K."/>
            <person name="Mori E."/>
            <person name="Abe Y."/>
            <person name="Kisaki G."/>
            <person name="Hamano K."/>
            <person name="Suezawa K."/>
            <person name="Otani M."/>
            <person name="Fukuda T."/>
            <person name="Manabe T."/>
            <person name="Gomi K."/>
            <person name="Tabuchi M."/>
            <person name="Akimitsu K."/>
            <person name="Kataoka I."/>
        </authorList>
    </citation>
    <scope>NUCLEOTIDE SEQUENCE [LARGE SCALE GENOMIC DNA]</scope>
    <source>
        <strain evidence="2">cv. Fuchu</strain>
    </source>
</reference>
<evidence type="ECO:0000313" key="1">
    <source>
        <dbReference type="EMBL" id="GFS40720.1"/>
    </source>
</evidence>
<accession>A0A7J0DRP0</accession>
<evidence type="ECO:0000313" key="2">
    <source>
        <dbReference type="Proteomes" id="UP000585474"/>
    </source>
</evidence>
<organism evidence="1 2">
    <name type="scientific">Actinidia rufa</name>
    <dbReference type="NCBI Taxonomy" id="165716"/>
    <lineage>
        <taxon>Eukaryota</taxon>
        <taxon>Viridiplantae</taxon>
        <taxon>Streptophyta</taxon>
        <taxon>Embryophyta</taxon>
        <taxon>Tracheophyta</taxon>
        <taxon>Spermatophyta</taxon>
        <taxon>Magnoliopsida</taxon>
        <taxon>eudicotyledons</taxon>
        <taxon>Gunneridae</taxon>
        <taxon>Pentapetalae</taxon>
        <taxon>asterids</taxon>
        <taxon>Ericales</taxon>
        <taxon>Actinidiaceae</taxon>
        <taxon>Actinidia</taxon>
    </lineage>
</organism>
<comment type="caution">
    <text evidence="1">The sequence shown here is derived from an EMBL/GenBank/DDBJ whole genome shotgun (WGS) entry which is preliminary data.</text>
</comment>
<sequence length="79" mass="8606">MGGMIHVAVKVKWPRNTVRAGKAEEREGGGVEINCDVINTMFEAFWDISAWDVMTQVKRDFEGARCAEMGGSEAGGSNI</sequence>
<protein>
    <submittedName>
        <fullName evidence="1">Uncharacterized protein</fullName>
    </submittedName>
</protein>
<dbReference type="AlphaFoldDB" id="A0A7J0DRP0"/>
<name>A0A7J0DRP0_9ERIC</name>
<keyword evidence="2" id="KW-1185">Reference proteome</keyword>
<proteinExistence type="predicted"/>
<gene>
    <name evidence="1" type="ORF">Acr_00g0070080</name>
</gene>